<name>A0A7J7H824_CAMSI</name>
<dbReference type="InterPro" id="IPR036259">
    <property type="entry name" value="MFS_trans_sf"/>
</dbReference>
<organism evidence="8 9">
    <name type="scientific">Camellia sinensis</name>
    <name type="common">Tea plant</name>
    <name type="synonym">Thea sinensis</name>
    <dbReference type="NCBI Taxonomy" id="4442"/>
    <lineage>
        <taxon>Eukaryota</taxon>
        <taxon>Viridiplantae</taxon>
        <taxon>Streptophyta</taxon>
        <taxon>Embryophyta</taxon>
        <taxon>Tracheophyta</taxon>
        <taxon>Spermatophyta</taxon>
        <taxon>Magnoliopsida</taxon>
        <taxon>eudicotyledons</taxon>
        <taxon>Gunneridae</taxon>
        <taxon>Pentapetalae</taxon>
        <taxon>asterids</taxon>
        <taxon>Ericales</taxon>
        <taxon>Theaceae</taxon>
        <taxon>Camellia</taxon>
    </lineage>
</organism>
<reference evidence="9" key="1">
    <citation type="journal article" date="2020" name="Nat. Commun.">
        <title>Genome assembly of wild tea tree DASZ reveals pedigree and selection history of tea varieties.</title>
        <authorList>
            <person name="Zhang W."/>
            <person name="Zhang Y."/>
            <person name="Qiu H."/>
            <person name="Guo Y."/>
            <person name="Wan H."/>
            <person name="Zhang X."/>
            <person name="Scossa F."/>
            <person name="Alseekh S."/>
            <person name="Zhang Q."/>
            <person name="Wang P."/>
            <person name="Xu L."/>
            <person name="Schmidt M.H."/>
            <person name="Jia X."/>
            <person name="Li D."/>
            <person name="Zhu A."/>
            <person name="Guo F."/>
            <person name="Chen W."/>
            <person name="Ni D."/>
            <person name="Usadel B."/>
            <person name="Fernie A.R."/>
            <person name="Wen W."/>
        </authorList>
    </citation>
    <scope>NUCLEOTIDE SEQUENCE [LARGE SCALE GENOMIC DNA]</scope>
    <source>
        <strain evidence="9">cv. G240</strain>
    </source>
</reference>
<dbReference type="GO" id="GO:0016020">
    <property type="term" value="C:membrane"/>
    <property type="evidence" value="ECO:0007669"/>
    <property type="project" value="UniProtKB-SubCell"/>
</dbReference>
<dbReference type="GO" id="GO:0022857">
    <property type="term" value="F:transmembrane transporter activity"/>
    <property type="evidence" value="ECO:0007669"/>
    <property type="project" value="InterPro"/>
</dbReference>
<sequence length="218" mass="24578">MGLGYAYRHLHNLRVVIGVRRFDNDRAAGVIILHGLLCRWIHPGHTNRLQGQPCPKAGPDELRQALTDSSPLGRKNMLLLFCLLMSLAGLSTVFFSTNIWIYSALRFVSGFGRSTIGTFALVLSTELVGKRWRPQVGIIGFICFTLGFLSLPAIAYLNRGSSWRLLYPWTCVPAIFYCVLFHFLALESPRWLFLRGRKQEFLVTLKTLALQPLQNAVA</sequence>
<evidence type="ECO:0000256" key="4">
    <source>
        <dbReference type="ARBA" id="ARBA00023136"/>
    </source>
</evidence>
<dbReference type="Proteomes" id="UP000593564">
    <property type="component" value="Unassembled WGS sequence"/>
</dbReference>
<evidence type="ECO:0000256" key="7">
    <source>
        <dbReference type="SAM" id="Phobius"/>
    </source>
</evidence>
<accession>A0A7J7H824</accession>
<evidence type="ECO:0000313" key="8">
    <source>
        <dbReference type="EMBL" id="KAF5949019.1"/>
    </source>
</evidence>
<feature type="transmembrane region" description="Helical" evidence="7">
    <location>
        <begin position="166"/>
        <end position="186"/>
    </location>
</feature>
<comment type="caution">
    <text evidence="8">The sequence shown here is derived from an EMBL/GenBank/DDBJ whole genome shotgun (WGS) entry which is preliminary data.</text>
</comment>
<evidence type="ECO:0000256" key="5">
    <source>
        <dbReference type="ARBA" id="ARBA00044504"/>
    </source>
</evidence>
<dbReference type="Gene3D" id="1.20.1250.20">
    <property type="entry name" value="MFS general substrate transporter like domains"/>
    <property type="match status" value="1"/>
</dbReference>
<keyword evidence="3 7" id="KW-1133">Transmembrane helix</keyword>
<dbReference type="EMBL" id="JACBKZ010000006">
    <property type="protein sequence ID" value="KAF5949019.1"/>
    <property type="molecule type" value="Genomic_DNA"/>
</dbReference>
<keyword evidence="9" id="KW-1185">Reference proteome</keyword>
<keyword evidence="4 7" id="KW-0472">Membrane</keyword>
<proteinExistence type="inferred from homology"/>
<dbReference type="AlphaFoldDB" id="A0A7J7H824"/>
<gene>
    <name evidence="8" type="ORF">HYC85_014976</name>
</gene>
<comment type="similarity">
    <text evidence="5">Belongs to the major facilitator superfamily. Phosphate:H(+) symporter (TC 2.A.1.9) family.</text>
</comment>
<evidence type="ECO:0000256" key="2">
    <source>
        <dbReference type="ARBA" id="ARBA00022692"/>
    </source>
</evidence>
<dbReference type="PANTHER" id="PTHR24064">
    <property type="entry name" value="SOLUTE CARRIER FAMILY 22 MEMBER"/>
    <property type="match status" value="1"/>
</dbReference>
<evidence type="ECO:0008006" key="10">
    <source>
        <dbReference type="Google" id="ProtNLM"/>
    </source>
</evidence>
<protein>
    <recommendedName>
        <fullName evidence="10">Major facilitator superfamily (MFS) profile domain-containing protein</fullName>
    </recommendedName>
</protein>
<comment type="subcellular location">
    <subcellularLocation>
        <location evidence="1">Membrane</location>
        <topology evidence="1">Multi-pass membrane protein</topology>
    </subcellularLocation>
</comment>
<comment type="catalytic activity">
    <reaction evidence="6">
        <text>phosphate(in) + H(+)(in) = phosphate(out) + H(+)(out)</text>
        <dbReference type="Rhea" id="RHEA:29939"/>
        <dbReference type="ChEBI" id="CHEBI:15378"/>
        <dbReference type="ChEBI" id="CHEBI:43474"/>
    </reaction>
    <physiologicalReaction direction="right-to-left" evidence="6">
        <dbReference type="Rhea" id="RHEA:29941"/>
    </physiologicalReaction>
</comment>
<evidence type="ECO:0000313" key="9">
    <source>
        <dbReference type="Proteomes" id="UP000593564"/>
    </source>
</evidence>
<evidence type="ECO:0000256" key="3">
    <source>
        <dbReference type="ARBA" id="ARBA00022989"/>
    </source>
</evidence>
<keyword evidence="2 7" id="KW-0812">Transmembrane</keyword>
<dbReference type="Pfam" id="PF00083">
    <property type="entry name" value="Sugar_tr"/>
    <property type="match status" value="1"/>
</dbReference>
<feature type="transmembrane region" description="Helical" evidence="7">
    <location>
        <begin position="136"/>
        <end position="154"/>
    </location>
</feature>
<dbReference type="SUPFAM" id="SSF103473">
    <property type="entry name" value="MFS general substrate transporter"/>
    <property type="match status" value="1"/>
</dbReference>
<dbReference type="InterPro" id="IPR005828">
    <property type="entry name" value="MFS_sugar_transport-like"/>
</dbReference>
<evidence type="ECO:0000256" key="6">
    <source>
        <dbReference type="ARBA" id="ARBA00049011"/>
    </source>
</evidence>
<evidence type="ECO:0000256" key="1">
    <source>
        <dbReference type="ARBA" id="ARBA00004141"/>
    </source>
</evidence>
<reference evidence="8 9" key="2">
    <citation type="submission" date="2020-07" db="EMBL/GenBank/DDBJ databases">
        <title>Genome assembly of wild tea tree DASZ reveals pedigree and selection history of tea varieties.</title>
        <authorList>
            <person name="Zhang W."/>
        </authorList>
    </citation>
    <scope>NUCLEOTIDE SEQUENCE [LARGE SCALE GENOMIC DNA]</scope>
    <source>
        <strain evidence="9">cv. G240</strain>
        <tissue evidence="8">Leaf</tissue>
    </source>
</reference>
<feature type="transmembrane region" description="Helical" evidence="7">
    <location>
        <begin position="78"/>
        <end position="101"/>
    </location>
</feature>